<dbReference type="EMBL" id="KB740939">
    <property type="protein sequence ID" value="ENN77720.1"/>
    <property type="molecule type" value="Genomic_DNA"/>
</dbReference>
<dbReference type="HOGENOM" id="CLU_2443095_0_0_1"/>
<protein>
    <submittedName>
        <fullName evidence="1">Uncharacterized protein</fullName>
    </submittedName>
</protein>
<feature type="non-terminal residue" evidence="1">
    <location>
        <position position="1"/>
    </location>
</feature>
<dbReference type="AlphaFoldDB" id="N6U7R9"/>
<organism evidence="1">
    <name type="scientific">Dendroctonus ponderosae</name>
    <name type="common">Mountain pine beetle</name>
    <dbReference type="NCBI Taxonomy" id="77166"/>
    <lineage>
        <taxon>Eukaryota</taxon>
        <taxon>Metazoa</taxon>
        <taxon>Ecdysozoa</taxon>
        <taxon>Arthropoda</taxon>
        <taxon>Hexapoda</taxon>
        <taxon>Insecta</taxon>
        <taxon>Pterygota</taxon>
        <taxon>Neoptera</taxon>
        <taxon>Endopterygota</taxon>
        <taxon>Coleoptera</taxon>
        <taxon>Polyphaga</taxon>
        <taxon>Cucujiformia</taxon>
        <taxon>Curculionidae</taxon>
        <taxon>Scolytinae</taxon>
        <taxon>Dendroctonus</taxon>
    </lineage>
</organism>
<dbReference type="EMBL" id="KB631813">
    <property type="protein sequence ID" value="ERL86374.1"/>
    <property type="molecule type" value="Genomic_DNA"/>
</dbReference>
<name>N6U7R9_DENPD</name>
<accession>N6U7R9</accession>
<evidence type="ECO:0000313" key="1">
    <source>
        <dbReference type="EMBL" id="ENN77720.1"/>
    </source>
</evidence>
<sequence length="90" mass="10695">MKPFSRKIHWLRVKGYINRYATKEHIQSFKNVSLTTISFLAGFFFYQKIIKDLILEKEYDCRCGSNPKAQQRISKKVIKKESYETQSSPK</sequence>
<dbReference type="Proteomes" id="UP000030742">
    <property type="component" value="Unassembled WGS sequence"/>
</dbReference>
<evidence type="ECO:0000313" key="2">
    <source>
        <dbReference type="EMBL" id="ERL86374.1"/>
    </source>
</evidence>
<reference evidence="1 3" key="1">
    <citation type="journal article" date="2013" name="Genome Biol.">
        <title>Draft genome of the mountain pine beetle, Dendroctonus ponderosae Hopkins, a major forest pest.</title>
        <authorList>
            <person name="Keeling C.I."/>
            <person name="Yuen M.M."/>
            <person name="Liao N.Y."/>
            <person name="Docking T.R."/>
            <person name="Chan S.K."/>
            <person name="Taylor G.A."/>
            <person name="Palmquist D.L."/>
            <person name="Jackman S.D."/>
            <person name="Nguyen A."/>
            <person name="Li M."/>
            <person name="Henderson H."/>
            <person name="Janes J.K."/>
            <person name="Zhao Y."/>
            <person name="Pandoh P."/>
            <person name="Moore R."/>
            <person name="Sperling F.A."/>
            <person name="Huber D.P."/>
            <person name="Birol I."/>
            <person name="Jones S.J."/>
            <person name="Bohlmann J."/>
        </authorList>
    </citation>
    <scope>NUCLEOTIDE SEQUENCE</scope>
</reference>
<gene>
    <name evidence="2" type="ORF">D910_03782</name>
    <name evidence="1" type="ORF">YQE_05791</name>
</gene>
<proteinExistence type="predicted"/>
<evidence type="ECO:0000313" key="3">
    <source>
        <dbReference type="Proteomes" id="UP000030742"/>
    </source>
</evidence>